<reference evidence="1" key="1">
    <citation type="submission" date="2018-04" db="EMBL/GenBank/DDBJ databases">
        <title>Transcriptome of Schizaphis graminum biotype I.</title>
        <authorList>
            <person name="Scully E.D."/>
            <person name="Geib S.M."/>
            <person name="Palmer N.A."/>
            <person name="Koch K."/>
            <person name="Bradshaw J."/>
            <person name="Heng-Moss T."/>
            <person name="Sarath G."/>
        </authorList>
    </citation>
    <scope>NUCLEOTIDE SEQUENCE</scope>
</reference>
<accession>A0A2S2P6D9</accession>
<organism evidence="1">
    <name type="scientific">Schizaphis graminum</name>
    <name type="common">Green bug aphid</name>
    <dbReference type="NCBI Taxonomy" id="13262"/>
    <lineage>
        <taxon>Eukaryota</taxon>
        <taxon>Metazoa</taxon>
        <taxon>Ecdysozoa</taxon>
        <taxon>Arthropoda</taxon>
        <taxon>Hexapoda</taxon>
        <taxon>Insecta</taxon>
        <taxon>Pterygota</taxon>
        <taxon>Neoptera</taxon>
        <taxon>Paraneoptera</taxon>
        <taxon>Hemiptera</taxon>
        <taxon>Sternorrhyncha</taxon>
        <taxon>Aphidomorpha</taxon>
        <taxon>Aphidoidea</taxon>
        <taxon>Aphididae</taxon>
        <taxon>Aphidini</taxon>
        <taxon>Schizaphis</taxon>
    </lineage>
</organism>
<proteinExistence type="predicted"/>
<dbReference type="EMBL" id="GGMR01011847">
    <property type="protein sequence ID" value="MBY24466.1"/>
    <property type="molecule type" value="Transcribed_RNA"/>
</dbReference>
<keyword evidence="1" id="KW-0689">Ribosomal protein</keyword>
<gene>
    <name evidence="1" type="primary">mrp63</name>
    <name evidence="1" type="ORF">g.36145</name>
</gene>
<protein>
    <submittedName>
        <fullName evidence="1">Ribosomal protein 63</fullName>
    </submittedName>
</protein>
<dbReference type="GO" id="GO:0032543">
    <property type="term" value="P:mitochondrial translation"/>
    <property type="evidence" value="ECO:0007669"/>
    <property type="project" value="TreeGrafter"/>
</dbReference>
<keyword evidence="1" id="KW-0687">Ribonucleoprotein</keyword>
<dbReference type="GO" id="GO:0003735">
    <property type="term" value="F:structural constituent of ribosome"/>
    <property type="evidence" value="ECO:0007669"/>
    <property type="project" value="TreeGrafter"/>
</dbReference>
<evidence type="ECO:0000313" key="1">
    <source>
        <dbReference type="EMBL" id="MBY24466.1"/>
    </source>
</evidence>
<dbReference type="InterPro" id="IPR016576">
    <property type="entry name" value="Ribosomal_mL63"/>
</dbReference>
<dbReference type="Pfam" id="PF14978">
    <property type="entry name" value="MRP-63"/>
    <property type="match status" value="1"/>
</dbReference>
<name>A0A2S2P6D9_SCHGA</name>
<dbReference type="PANTHER" id="PTHR14520:SF4">
    <property type="entry name" value="LARGE RIBOSOMAL SUBUNIT PROTEIN ML63"/>
    <property type="match status" value="1"/>
</dbReference>
<sequence>MRLTDALLSKLPRGHIFKGKHRLVKPVTGLDIHNKLRDLQREEQNMFYLRHSYLTQEESYGHSKEQGRFEKWMKKWKVLQADKFAKHKPMERHLSHLRSTDGWESY</sequence>
<dbReference type="AlphaFoldDB" id="A0A2S2P6D9"/>
<dbReference type="GO" id="GO:0005761">
    <property type="term" value="C:mitochondrial ribosome"/>
    <property type="evidence" value="ECO:0007669"/>
    <property type="project" value="InterPro"/>
</dbReference>
<dbReference type="PANTHER" id="PTHR14520">
    <property type="entry name" value="MITOCHONDRIAL RIBOSOMAL PROTEIN 63"/>
    <property type="match status" value="1"/>
</dbReference>